<proteinExistence type="predicted"/>
<dbReference type="Proteomes" id="UP001146351">
    <property type="component" value="Unassembled WGS sequence"/>
</dbReference>
<gene>
    <name evidence="3" type="ORF">N7492_010266</name>
</gene>
<feature type="transmembrane region" description="Helical" evidence="2">
    <location>
        <begin position="357"/>
        <end position="379"/>
    </location>
</feature>
<feature type="region of interest" description="Disordered" evidence="1">
    <location>
        <begin position="245"/>
        <end position="265"/>
    </location>
</feature>
<reference evidence="3" key="2">
    <citation type="journal article" date="2023" name="IMA Fungus">
        <title>Comparative genomic study of the Penicillium genus elucidates a diverse pangenome and 15 lateral gene transfer events.</title>
        <authorList>
            <person name="Petersen C."/>
            <person name="Sorensen T."/>
            <person name="Nielsen M.R."/>
            <person name="Sondergaard T.E."/>
            <person name="Sorensen J.L."/>
            <person name="Fitzpatrick D.A."/>
            <person name="Frisvad J.C."/>
            <person name="Nielsen K.L."/>
        </authorList>
    </citation>
    <scope>NUCLEOTIDE SEQUENCE</scope>
    <source>
        <strain evidence="3">IBT 21917</strain>
    </source>
</reference>
<evidence type="ECO:0008006" key="5">
    <source>
        <dbReference type="Google" id="ProtNLM"/>
    </source>
</evidence>
<feature type="region of interest" description="Disordered" evidence="1">
    <location>
        <begin position="310"/>
        <end position="350"/>
    </location>
</feature>
<evidence type="ECO:0000256" key="2">
    <source>
        <dbReference type="SAM" id="Phobius"/>
    </source>
</evidence>
<feature type="region of interest" description="Disordered" evidence="1">
    <location>
        <begin position="439"/>
        <end position="509"/>
    </location>
</feature>
<comment type="caution">
    <text evidence="3">The sequence shown here is derived from an EMBL/GenBank/DDBJ whole genome shotgun (WGS) entry which is preliminary data.</text>
</comment>
<feature type="compositionally biased region" description="Low complexity" evidence="1">
    <location>
        <begin position="314"/>
        <end position="346"/>
    </location>
</feature>
<keyword evidence="2" id="KW-1133">Transmembrane helix</keyword>
<dbReference type="SUPFAM" id="SSF117281">
    <property type="entry name" value="Kelch motif"/>
    <property type="match status" value="1"/>
</dbReference>
<keyword evidence="2" id="KW-0812">Transmembrane</keyword>
<name>A0A9W9LDQ9_9EURO</name>
<dbReference type="InterPro" id="IPR015915">
    <property type="entry name" value="Kelch-typ_b-propeller"/>
</dbReference>
<dbReference type="Gene3D" id="2.120.10.80">
    <property type="entry name" value="Kelch-type beta propeller"/>
    <property type="match status" value="1"/>
</dbReference>
<feature type="region of interest" description="Disordered" evidence="1">
    <location>
        <begin position="559"/>
        <end position="616"/>
    </location>
</feature>
<evidence type="ECO:0000313" key="3">
    <source>
        <dbReference type="EMBL" id="KAJ5151971.1"/>
    </source>
</evidence>
<evidence type="ECO:0000256" key="1">
    <source>
        <dbReference type="SAM" id="MobiDB-lite"/>
    </source>
</evidence>
<feature type="compositionally biased region" description="Polar residues" evidence="1">
    <location>
        <begin position="586"/>
        <end position="596"/>
    </location>
</feature>
<sequence>MTVPKPPIKLAGHCSVIHDNTLYAFSPDGFAFINLRQNETWHKLPSESAKKVSGAACVVATVENNKDEDALYVIGGTDSSSDYSGLQRYSFANKKWEILKTGPTDMTNRTSHGVGYLPSSTSIVVYGGDKNKGGVESASTFLISTNPPYDVQSQPSQGPPAVSQAVILPWNASAVAMVSVSESNKAIYVYGDKGWAASGASLANPAPESAGCALITGSDGSKVLEEFHLDESPNTVTSYALVTADGQPASPAGSTNAPSTKRSNYSVAQDSNGMVVFSSDNEQHSLSIFNSTSNGWVNATEFFHGTGTQHVLKASSTPSSSSAPTSTSSTSTPSSTSTSSSAPAAAAGGGHTPVGTIVGATLGSICGLIVILLAILFFLRRARQKKEQAGQVGGGHSKDRLSFQDQGIEPLTEGAYPMAKSPVPVAAGSHDSFAIVSGNANGEKSLKPPNTNVGYGLSNPTRSSPLSTVPSSSLEPEGIYSDEPSPGGAASENKAGDRTTDEGWGKYFEDNGATNLSRMQSDRSTASSVYTKSDYRNSAWPMTNLTPLNFAGLDQPKPLGRVLSGSPTTATPSHDRSLVIPEGQSARISSADSISLASEDDPHDTRWTGAGQSSWFGRPSSSNYSMSFYNSSTRDVPAAVPRQNPPGQAPRHSNGRRSSVVIPDDIDELSTPGHGQGINTDVSWLNLQAGR</sequence>
<reference evidence="3" key="1">
    <citation type="submission" date="2022-11" db="EMBL/GenBank/DDBJ databases">
        <authorList>
            <person name="Petersen C."/>
        </authorList>
    </citation>
    <scope>NUCLEOTIDE SEQUENCE</scope>
    <source>
        <strain evidence="3">IBT 21917</strain>
    </source>
</reference>
<dbReference type="AlphaFoldDB" id="A0A9W9LDQ9"/>
<feature type="region of interest" description="Disordered" evidence="1">
    <location>
        <begin position="634"/>
        <end position="682"/>
    </location>
</feature>
<evidence type="ECO:0000313" key="4">
    <source>
        <dbReference type="Proteomes" id="UP001146351"/>
    </source>
</evidence>
<feature type="compositionally biased region" description="Polar residues" evidence="1">
    <location>
        <begin position="439"/>
        <end position="453"/>
    </location>
</feature>
<dbReference type="OrthoDB" id="5352000at2759"/>
<feature type="compositionally biased region" description="Polar residues" evidence="1">
    <location>
        <begin position="252"/>
        <end position="265"/>
    </location>
</feature>
<feature type="compositionally biased region" description="Basic and acidic residues" evidence="1">
    <location>
        <begin position="494"/>
        <end position="509"/>
    </location>
</feature>
<protein>
    <recommendedName>
        <fullName evidence="5">Pre-mRNA splicing factor CLF1</fullName>
    </recommendedName>
</protein>
<accession>A0A9W9LDQ9</accession>
<organism evidence="3 4">
    <name type="scientific">Penicillium capsulatum</name>
    <dbReference type="NCBI Taxonomy" id="69766"/>
    <lineage>
        <taxon>Eukaryota</taxon>
        <taxon>Fungi</taxon>
        <taxon>Dikarya</taxon>
        <taxon>Ascomycota</taxon>
        <taxon>Pezizomycotina</taxon>
        <taxon>Eurotiomycetes</taxon>
        <taxon>Eurotiomycetidae</taxon>
        <taxon>Eurotiales</taxon>
        <taxon>Aspergillaceae</taxon>
        <taxon>Penicillium</taxon>
    </lineage>
</organism>
<keyword evidence="2" id="KW-0472">Membrane</keyword>
<feature type="compositionally biased region" description="Low complexity" evidence="1">
    <location>
        <begin position="460"/>
        <end position="477"/>
    </location>
</feature>
<keyword evidence="4" id="KW-1185">Reference proteome</keyword>
<dbReference type="EMBL" id="JAPQKO010000008">
    <property type="protein sequence ID" value="KAJ5151971.1"/>
    <property type="molecule type" value="Genomic_DNA"/>
</dbReference>
<dbReference type="CDD" id="cd12087">
    <property type="entry name" value="TM_EGFR-like"/>
    <property type="match status" value="1"/>
</dbReference>